<dbReference type="PATRIC" id="fig|1329909.3.peg.312"/>
<dbReference type="InterPro" id="IPR029068">
    <property type="entry name" value="Glyas_Bleomycin-R_OHBP_Dase"/>
</dbReference>
<reference evidence="2 3" key="1">
    <citation type="journal article" date="2013" name="Genome Announc.">
        <title>Draft Genome Sequence of Sphingobium quisquiliarum Strain P25T, a Novel Hexachlorocyclohexane (HCH)-Degrading Bacterium Isolated from an HCH Dumpsite.</title>
        <authorList>
            <person name="Kumar Singh A."/>
            <person name="Sangwan N."/>
            <person name="Sharma A."/>
            <person name="Gupta V."/>
            <person name="Khurana J.P."/>
            <person name="Lal R."/>
        </authorList>
    </citation>
    <scope>NUCLEOTIDE SEQUENCE [LARGE SCALE GENOMIC DNA]</scope>
    <source>
        <strain evidence="2 3">P25</strain>
    </source>
</reference>
<dbReference type="Pfam" id="PF00903">
    <property type="entry name" value="Glyoxalase"/>
    <property type="match status" value="1"/>
</dbReference>
<dbReference type="InterPro" id="IPR004360">
    <property type="entry name" value="Glyas_Fos-R_dOase_dom"/>
</dbReference>
<dbReference type="PROSITE" id="PS51819">
    <property type="entry name" value="VOC"/>
    <property type="match status" value="1"/>
</dbReference>
<organism evidence="2 3">
    <name type="scientific">Sphingobium quisquiliarum P25</name>
    <dbReference type="NCBI Taxonomy" id="1329909"/>
    <lineage>
        <taxon>Bacteria</taxon>
        <taxon>Pseudomonadati</taxon>
        <taxon>Pseudomonadota</taxon>
        <taxon>Alphaproteobacteria</taxon>
        <taxon>Sphingomonadales</taxon>
        <taxon>Sphingomonadaceae</taxon>
        <taxon>Sphingobium</taxon>
    </lineage>
</organism>
<dbReference type="PANTHER" id="PTHR33993">
    <property type="entry name" value="GLYOXALASE-RELATED"/>
    <property type="match status" value="1"/>
</dbReference>
<sequence>MTNIMAFSLTKIEVQDLQAAERFYTGALGLEVRGRVEFGEGERLMHELILGVPGSRPPAPSFILISYPNKACPAPGEATVGFMVEDMEAAMDKAIAAGATIEIPPIDVPEHGLRLAFLLDPQGHRIELLQQLKG</sequence>
<dbReference type="PANTHER" id="PTHR33993:SF14">
    <property type="entry name" value="GB|AAF24581.1"/>
    <property type="match status" value="1"/>
</dbReference>
<accession>T0IX23</accession>
<gene>
    <name evidence="2" type="ORF">L288_01700</name>
</gene>
<dbReference type="RefSeq" id="WP_021236664.1">
    <property type="nucleotide sequence ID" value="NZ_ATHO01000011.1"/>
</dbReference>
<proteinExistence type="predicted"/>
<protein>
    <recommendedName>
        <fullName evidence="1">VOC domain-containing protein</fullName>
    </recommendedName>
</protein>
<evidence type="ECO:0000313" key="2">
    <source>
        <dbReference type="EMBL" id="EQB14229.1"/>
    </source>
</evidence>
<comment type="caution">
    <text evidence="2">The sequence shown here is derived from an EMBL/GenBank/DDBJ whole genome shotgun (WGS) entry which is preliminary data.</text>
</comment>
<dbReference type="AlphaFoldDB" id="T0IX23"/>
<dbReference type="InterPro" id="IPR037523">
    <property type="entry name" value="VOC_core"/>
</dbReference>
<evidence type="ECO:0000313" key="3">
    <source>
        <dbReference type="Proteomes" id="UP000015525"/>
    </source>
</evidence>
<keyword evidence="3" id="KW-1185">Reference proteome</keyword>
<dbReference type="Gene3D" id="3.10.180.10">
    <property type="entry name" value="2,3-Dihydroxybiphenyl 1,2-Dioxygenase, domain 1"/>
    <property type="match status" value="1"/>
</dbReference>
<dbReference type="EMBL" id="ATHO01000011">
    <property type="protein sequence ID" value="EQB14229.1"/>
    <property type="molecule type" value="Genomic_DNA"/>
</dbReference>
<dbReference type="SUPFAM" id="SSF54593">
    <property type="entry name" value="Glyoxalase/Bleomycin resistance protein/Dihydroxybiphenyl dioxygenase"/>
    <property type="match status" value="1"/>
</dbReference>
<dbReference type="InterPro" id="IPR052164">
    <property type="entry name" value="Anthracycline_SecMetBiosynth"/>
</dbReference>
<name>T0IX23_9SPHN</name>
<evidence type="ECO:0000259" key="1">
    <source>
        <dbReference type="PROSITE" id="PS51819"/>
    </source>
</evidence>
<feature type="domain" description="VOC" evidence="1">
    <location>
        <begin position="6"/>
        <end position="131"/>
    </location>
</feature>
<dbReference type="Proteomes" id="UP000015525">
    <property type="component" value="Unassembled WGS sequence"/>
</dbReference>